<dbReference type="GO" id="GO:0043953">
    <property type="term" value="P:protein transport by the Tat complex"/>
    <property type="evidence" value="ECO:0007669"/>
    <property type="project" value="UniProtKB-UniRule"/>
</dbReference>
<proteinExistence type="inferred from homology"/>
<dbReference type="InterPro" id="IPR019820">
    <property type="entry name" value="Sec-indep_translocase_CS"/>
</dbReference>
<dbReference type="HAMAP" id="MF_00902">
    <property type="entry name" value="TatC"/>
    <property type="match status" value="1"/>
</dbReference>
<evidence type="ECO:0000256" key="1">
    <source>
        <dbReference type="ARBA" id="ARBA00004141"/>
    </source>
</evidence>
<comment type="caution">
    <text evidence="5">Lacks conserved residue(s) required for the propagation of feature annotation.</text>
</comment>
<comment type="function">
    <text evidence="5">Part of the twin-arginine translocation (Tat) system that transports large folded proteins containing a characteristic twin-arginine motif in their signal peptide across membranes.</text>
</comment>
<evidence type="ECO:0000256" key="5">
    <source>
        <dbReference type="HAMAP-Rule" id="MF_00902"/>
    </source>
</evidence>
<keyword evidence="5" id="KW-0813">Transport</keyword>
<sequence length="245" mass="28058">MEERQMSVYDHIDELRKKIIVVVGFFIVSLIGGLFLAKPLIKLMQVEVAKEITLNAFRLTDPIKIYMEIAFILAVVVTVPLALYQLWSFVSPGLYERERKVTLMYIPVSVILFLVGISFSYFIVFPFIIEFMGRLATDLGIAEVYGINEYFSFLLQIVLPFGFLFQLPVIIMFFTRLGIVTPMFLSSVRRYAYFVLLVVGGLITPPEVLSHIMVTIPLILLYEVSIVISKIAYRKSQAEAEKHHD</sequence>
<dbReference type="PROSITE" id="PS01218">
    <property type="entry name" value="TATC"/>
    <property type="match status" value="1"/>
</dbReference>
<evidence type="ECO:0000256" key="2">
    <source>
        <dbReference type="ARBA" id="ARBA00022692"/>
    </source>
</evidence>
<dbReference type="InterPro" id="IPR002033">
    <property type="entry name" value="TatC"/>
</dbReference>
<keyword evidence="4 5" id="KW-0472">Membrane</keyword>
<comment type="subcellular location">
    <subcellularLocation>
        <location evidence="5">Cell membrane</location>
        <topology evidence="5">Multi-pass membrane protein</topology>
    </subcellularLocation>
    <subcellularLocation>
        <location evidence="1">Membrane</location>
        <topology evidence="1">Multi-pass membrane protein</topology>
    </subcellularLocation>
</comment>
<name>A0A263BQG2_9BACI</name>
<dbReference type="PANTHER" id="PTHR30371">
    <property type="entry name" value="SEC-INDEPENDENT PROTEIN TRANSLOCASE PROTEIN TATC"/>
    <property type="match status" value="1"/>
</dbReference>
<feature type="transmembrane region" description="Helical" evidence="5">
    <location>
        <begin position="153"/>
        <end position="179"/>
    </location>
</feature>
<feature type="transmembrane region" description="Helical" evidence="5">
    <location>
        <begin position="102"/>
        <end position="129"/>
    </location>
</feature>
<gene>
    <name evidence="5 6" type="primary">tatC</name>
    <name evidence="6" type="ORF">CIB95_15335</name>
</gene>
<evidence type="ECO:0000313" key="7">
    <source>
        <dbReference type="Proteomes" id="UP000217083"/>
    </source>
</evidence>
<dbReference type="NCBIfam" id="TIGR00945">
    <property type="entry name" value="tatC"/>
    <property type="match status" value="1"/>
</dbReference>
<reference evidence="6 7" key="2">
    <citation type="submission" date="2017-09" db="EMBL/GenBank/DDBJ databases">
        <title>Bacillus patelloidae sp. nov., isolated from the intestinal tract of a marine limpet.</title>
        <authorList>
            <person name="Liu R."/>
            <person name="Dong C."/>
            <person name="Shao Z."/>
        </authorList>
    </citation>
    <scope>NUCLEOTIDE SEQUENCE [LARGE SCALE GENOMIC DNA]</scope>
    <source>
        <strain evidence="6 7">SA5d-4</strain>
    </source>
</reference>
<dbReference type="RefSeq" id="WP_094926619.1">
    <property type="nucleotide sequence ID" value="NZ_NPIA01000012.1"/>
</dbReference>
<accession>A0A263BQG2</accession>
<evidence type="ECO:0000256" key="4">
    <source>
        <dbReference type="ARBA" id="ARBA00023136"/>
    </source>
</evidence>
<comment type="subunit">
    <text evidence="5">Forms a complex with TatA.</text>
</comment>
<comment type="similarity">
    <text evidence="5">Belongs to the TatC family.</text>
</comment>
<evidence type="ECO:0000256" key="3">
    <source>
        <dbReference type="ARBA" id="ARBA00022989"/>
    </source>
</evidence>
<evidence type="ECO:0000313" key="6">
    <source>
        <dbReference type="EMBL" id="OZM55808.1"/>
    </source>
</evidence>
<reference evidence="7" key="1">
    <citation type="submission" date="2017-08" db="EMBL/GenBank/DDBJ databases">
        <authorList>
            <person name="Huang Z."/>
        </authorList>
    </citation>
    <scope>NUCLEOTIDE SEQUENCE [LARGE SCALE GENOMIC DNA]</scope>
    <source>
        <strain evidence="7">SA5d-4</strain>
    </source>
</reference>
<dbReference type="EMBL" id="NPIA01000012">
    <property type="protein sequence ID" value="OZM55808.1"/>
    <property type="molecule type" value="Genomic_DNA"/>
</dbReference>
<dbReference type="PRINTS" id="PR01840">
    <property type="entry name" value="TATCFAMILY"/>
</dbReference>
<comment type="caution">
    <text evidence="6">The sequence shown here is derived from an EMBL/GenBank/DDBJ whole genome shotgun (WGS) entry which is preliminary data.</text>
</comment>
<keyword evidence="5" id="KW-1003">Cell membrane</keyword>
<dbReference type="Proteomes" id="UP000217083">
    <property type="component" value="Unassembled WGS sequence"/>
</dbReference>
<keyword evidence="2 5" id="KW-0812">Transmembrane</keyword>
<dbReference type="Pfam" id="PF00902">
    <property type="entry name" value="TatC"/>
    <property type="match status" value="1"/>
</dbReference>
<dbReference type="GO" id="GO:0065002">
    <property type="term" value="P:intracellular protein transmembrane transport"/>
    <property type="evidence" value="ECO:0007669"/>
    <property type="project" value="TreeGrafter"/>
</dbReference>
<dbReference type="AlphaFoldDB" id="A0A263BQG2"/>
<dbReference type="GO" id="GO:0009977">
    <property type="term" value="F:proton motive force dependent protein transmembrane transporter activity"/>
    <property type="evidence" value="ECO:0007669"/>
    <property type="project" value="TreeGrafter"/>
</dbReference>
<keyword evidence="5" id="KW-0811">Translocation</keyword>
<protein>
    <recommendedName>
        <fullName evidence="5">Sec-independent protein translocase protein TatC</fullName>
    </recommendedName>
</protein>
<keyword evidence="3 5" id="KW-1133">Transmembrane helix</keyword>
<dbReference type="PANTHER" id="PTHR30371:SF0">
    <property type="entry name" value="SEC-INDEPENDENT PROTEIN TRANSLOCASE PROTEIN TATC, CHLOROPLASTIC-RELATED"/>
    <property type="match status" value="1"/>
</dbReference>
<feature type="transmembrane region" description="Helical" evidence="5">
    <location>
        <begin position="191"/>
        <end position="208"/>
    </location>
</feature>
<feature type="transmembrane region" description="Helical" evidence="5">
    <location>
        <begin position="20"/>
        <end position="41"/>
    </location>
</feature>
<organism evidence="6 7">
    <name type="scientific">Lottiidibacillus patelloidae</name>
    <dbReference type="NCBI Taxonomy" id="2670334"/>
    <lineage>
        <taxon>Bacteria</taxon>
        <taxon>Bacillati</taxon>
        <taxon>Bacillota</taxon>
        <taxon>Bacilli</taxon>
        <taxon>Bacillales</taxon>
        <taxon>Bacillaceae</taxon>
        <taxon>Lottiidibacillus</taxon>
    </lineage>
</organism>
<keyword evidence="7" id="KW-1185">Reference proteome</keyword>
<feature type="transmembrane region" description="Helical" evidence="5">
    <location>
        <begin position="69"/>
        <end position="90"/>
    </location>
</feature>
<dbReference type="GO" id="GO:0033281">
    <property type="term" value="C:TAT protein transport complex"/>
    <property type="evidence" value="ECO:0007669"/>
    <property type="project" value="UniProtKB-UniRule"/>
</dbReference>
<keyword evidence="5" id="KW-0653">Protein transport</keyword>